<feature type="signal peptide" evidence="2">
    <location>
        <begin position="1"/>
        <end position="21"/>
    </location>
</feature>
<name>A0ABN2TV12_9ACTN</name>
<evidence type="ECO:0000256" key="2">
    <source>
        <dbReference type="SAM" id="SignalP"/>
    </source>
</evidence>
<dbReference type="RefSeq" id="WP_344665031.1">
    <property type="nucleotide sequence ID" value="NZ_BAAAQN010000007.1"/>
</dbReference>
<dbReference type="Gene3D" id="2.160.20.10">
    <property type="entry name" value="Single-stranded right-handed beta-helix, Pectin lyase-like"/>
    <property type="match status" value="1"/>
</dbReference>
<reference evidence="4 5" key="1">
    <citation type="journal article" date="2019" name="Int. J. Syst. Evol. Microbiol.">
        <title>The Global Catalogue of Microorganisms (GCM) 10K type strain sequencing project: providing services to taxonomists for standard genome sequencing and annotation.</title>
        <authorList>
            <consortium name="The Broad Institute Genomics Platform"/>
            <consortium name="The Broad Institute Genome Sequencing Center for Infectious Disease"/>
            <person name="Wu L."/>
            <person name="Ma J."/>
        </authorList>
    </citation>
    <scope>NUCLEOTIDE SEQUENCE [LARGE SCALE GENOMIC DNA]</scope>
    <source>
        <strain evidence="4 5">JCM 16014</strain>
    </source>
</reference>
<evidence type="ECO:0000256" key="1">
    <source>
        <dbReference type="SAM" id="MobiDB-lite"/>
    </source>
</evidence>
<dbReference type="InterPro" id="IPR011050">
    <property type="entry name" value="Pectin_lyase_fold/virulence"/>
</dbReference>
<feature type="chain" id="PRO_5045353804" description="Right handed beta helix domain-containing protein" evidence="2">
    <location>
        <begin position="22"/>
        <end position="646"/>
    </location>
</feature>
<evidence type="ECO:0000313" key="5">
    <source>
        <dbReference type="Proteomes" id="UP001500751"/>
    </source>
</evidence>
<keyword evidence="5" id="KW-1185">Reference proteome</keyword>
<dbReference type="InterPro" id="IPR006626">
    <property type="entry name" value="PbH1"/>
</dbReference>
<proteinExistence type="predicted"/>
<evidence type="ECO:0000259" key="3">
    <source>
        <dbReference type="Pfam" id="PF13229"/>
    </source>
</evidence>
<accession>A0ABN2TV12</accession>
<evidence type="ECO:0000313" key="4">
    <source>
        <dbReference type="EMBL" id="GAA2021340.1"/>
    </source>
</evidence>
<feature type="compositionally biased region" description="Pro residues" evidence="1">
    <location>
        <begin position="567"/>
        <end position="603"/>
    </location>
</feature>
<feature type="region of interest" description="Disordered" evidence="1">
    <location>
        <begin position="563"/>
        <end position="612"/>
    </location>
</feature>
<dbReference type="InterPro" id="IPR039448">
    <property type="entry name" value="Beta_helix"/>
</dbReference>
<gene>
    <name evidence="4" type="ORF">GCM10009839_17880</name>
</gene>
<comment type="caution">
    <text evidence="4">The sequence shown here is derived from an EMBL/GenBank/DDBJ whole genome shotgun (WGS) entry which is preliminary data.</text>
</comment>
<protein>
    <recommendedName>
        <fullName evidence="3">Right handed beta helix domain-containing protein</fullName>
    </recommendedName>
</protein>
<organism evidence="4 5">
    <name type="scientific">Catenulispora yoronensis</name>
    <dbReference type="NCBI Taxonomy" id="450799"/>
    <lineage>
        <taxon>Bacteria</taxon>
        <taxon>Bacillati</taxon>
        <taxon>Actinomycetota</taxon>
        <taxon>Actinomycetes</taxon>
        <taxon>Catenulisporales</taxon>
        <taxon>Catenulisporaceae</taxon>
        <taxon>Catenulispora</taxon>
    </lineage>
</organism>
<dbReference type="SMART" id="SM00710">
    <property type="entry name" value="PbH1"/>
    <property type="match status" value="6"/>
</dbReference>
<dbReference type="Proteomes" id="UP001500751">
    <property type="component" value="Unassembled WGS sequence"/>
</dbReference>
<dbReference type="Pfam" id="PF13229">
    <property type="entry name" value="Beta_helix"/>
    <property type="match status" value="1"/>
</dbReference>
<sequence length="646" mass="65139">MASIATGLAAVPFLVFAPAVAAASVINVGLAGVNSATCGSVAAPCRTISYAYSVRAAAGDTIKVGPGTFGSADPEDGYGFLNITKTVHLEGAQAGVDARNRSGPETVIANDYTGVAPSQMFYVDAAGVTVDGFTFDGSNLLGHDILSGAGVQTSKDSAGWQVINDVFTHSSMGAYLGSSASSAGNLVTHDLFDHDDDPASTVGNAGIYSDHPLHNVLITENTFREPGNPVLIATSDPSTPSTGIEITHNDIAGGDYMSFYAARDVTITDNAMDGGTGGVALGGGVVGMDIERDTMSGKTEDVILAGDYYSVGPNSALTVAENTMNSAGVDGLELADTSAVTIRHNRIQNSGHDGVAFTAGGATGRRLTLPGRPAAPAAGAEASSASITANTITGSGAPQSAIDIADGAFTGPMTVQFNRIVDSAGDSGVVDDSPTATVDARWNWWGCNTVPGGSGCDTPSGSNAAAVSFAPWLTLDIVAAPPQIPAGTSALISSDLTVDSMGAVQTGPFFHSVEDLFSATIGTVAPPAVATTTRQHASTTWPAGQVAPQQICSHVDHQTVCLSFAPSPAPTPTPTPIPTPAPTPPTPASSTPRPQPTPTPMPKPQKSRLPATGAADLAPLTGLALGLLAAGALSTMAVRRHRGGHR</sequence>
<dbReference type="InterPro" id="IPR012334">
    <property type="entry name" value="Pectin_lyas_fold"/>
</dbReference>
<keyword evidence="2" id="KW-0732">Signal</keyword>
<feature type="domain" description="Right handed beta helix" evidence="3">
    <location>
        <begin position="216"/>
        <end position="362"/>
    </location>
</feature>
<dbReference type="SUPFAM" id="SSF51126">
    <property type="entry name" value="Pectin lyase-like"/>
    <property type="match status" value="1"/>
</dbReference>
<dbReference type="EMBL" id="BAAAQN010000007">
    <property type="protein sequence ID" value="GAA2021340.1"/>
    <property type="molecule type" value="Genomic_DNA"/>
</dbReference>